<evidence type="ECO:0000313" key="1">
    <source>
        <dbReference type="EMBL" id="EUB61211.1"/>
    </source>
</evidence>
<dbReference type="InterPro" id="IPR012337">
    <property type="entry name" value="RNaseH-like_sf"/>
</dbReference>
<dbReference type="SUPFAM" id="SSF53098">
    <property type="entry name" value="Ribonuclease H-like"/>
    <property type="match status" value="1"/>
</dbReference>
<dbReference type="InterPro" id="IPR036397">
    <property type="entry name" value="RNaseH_sf"/>
</dbReference>
<name>W6UJ88_ECHGR</name>
<dbReference type="GeneID" id="36339601"/>
<dbReference type="AlphaFoldDB" id="W6UJ88"/>
<reference evidence="1 2" key="1">
    <citation type="journal article" date="2013" name="Nat. Genet.">
        <title>The genome of the hydatid tapeworm Echinococcus granulosus.</title>
        <authorList>
            <person name="Zheng H."/>
            <person name="Zhang W."/>
            <person name="Zhang L."/>
            <person name="Zhang Z."/>
            <person name="Li J."/>
            <person name="Lu G."/>
            <person name="Zhu Y."/>
            <person name="Wang Y."/>
            <person name="Huang Y."/>
            <person name="Liu J."/>
            <person name="Kang H."/>
            <person name="Chen J."/>
            <person name="Wang L."/>
            <person name="Chen A."/>
            <person name="Yu S."/>
            <person name="Gao Z."/>
            <person name="Jin L."/>
            <person name="Gu W."/>
            <person name="Wang Z."/>
            <person name="Zhao L."/>
            <person name="Shi B."/>
            <person name="Wen H."/>
            <person name="Lin R."/>
            <person name="Jones M.K."/>
            <person name="Brejova B."/>
            <person name="Vinar T."/>
            <person name="Zhao G."/>
            <person name="McManus D.P."/>
            <person name="Chen Z."/>
            <person name="Zhou Y."/>
            <person name="Wang S."/>
        </authorList>
    </citation>
    <scope>NUCLEOTIDE SEQUENCE [LARGE SCALE GENOMIC DNA]</scope>
</reference>
<dbReference type="OrthoDB" id="10047254at2759"/>
<dbReference type="CTD" id="36339601"/>
<comment type="caution">
    <text evidence="1">The sequence shown here is derived from an EMBL/GenBank/DDBJ whole genome shotgun (WGS) entry which is preliminary data.</text>
</comment>
<sequence length="211" mass="23473">MPLTTASKGLTPQPSHLHNPCLPVYQGKEQICQYGVPESVHSDQGPNFESRLFTELCKTCQISKIRHLDIGKGYCPYVKGRFSVQDATGLEIRVPSDIFPPNNDEAANNAEVILQPTQPEERLSRRRLSANLQASCPICNTPQVPSPKEQGPISSNESVPTYNAQLHTQPVTLHHNRMRPYKGTPPVGYEDEVYVLTEDMKPLHGNFGRSS</sequence>
<dbReference type="Proteomes" id="UP000019149">
    <property type="component" value="Unassembled WGS sequence"/>
</dbReference>
<accession>W6UJ88</accession>
<dbReference type="EMBL" id="APAU02000022">
    <property type="protein sequence ID" value="EUB61211.1"/>
    <property type="molecule type" value="Genomic_DNA"/>
</dbReference>
<evidence type="ECO:0008006" key="3">
    <source>
        <dbReference type="Google" id="ProtNLM"/>
    </source>
</evidence>
<organism evidence="1 2">
    <name type="scientific">Echinococcus granulosus</name>
    <name type="common">Hydatid tapeworm</name>
    <dbReference type="NCBI Taxonomy" id="6210"/>
    <lineage>
        <taxon>Eukaryota</taxon>
        <taxon>Metazoa</taxon>
        <taxon>Spiralia</taxon>
        <taxon>Lophotrochozoa</taxon>
        <taxon>Platyhelminthes</taxon>
        <taxon>Cestoda</taxon>
        <taxon>Eucestoda</taxon>
        <taxon>Cyclophyllidea</taxon>
        <taxon>Taeniidae</taxon>
        <taxon>Echinococcus</taxon>
        <taxon>Echinococcus granulosus group</taxon>
    </lineage>
</organism>
<dbReference type="OMA" id="TAYPARN"/>
<dbReference type="RefSeq" id="XP_024352407.1">
    <property type="nucleotide sequence ID" value="XM_024493135.1"/>
</dbReference>
<dbReference type="KEGG" id="egl:EGR_03886"/>
<keyword evidence="2" id="KW-1185">Reference proteome</keyword>
<gene>
    <name evidence="1" type="ORF">EGR_03886</name>
</gene>
<dbReference type="Gene3D" id="3.30.420.10">
    <property type="entry name" value="Ribonuclease H-like superfamily/Ribonuclease H"/>
    <property type="match status" value="1"/>
</dbReference>
<evidence type="ECO:0000313" key="2">
    <source>
        <dbReference type="Proteomes" id="UP000019149"/>
    </source>
</evidence>
<protein>
    <recommendedName>
        <fullName evidence="3">Integrase catalytic domain-containing protein</fullName>
    </recommendedName>
</protein>
<proteinExistence type="predicted"/>
<dbReference type="GO" id="GO:0003676">
    <property type="term" value="F:nucleic acid binding"/>
    <property type="evidence" value="ECO:0007669"/>
    <property type="project" value="InterPro"/>
</dbReference>